<sequence length="393" mass="41968">MSISPSFHNLTLLLSATAPSIAVPTTAAQLVLARHWLATSDHLLLMGAGASVDAGAPTAVGLTDKVVEAVNVERWWDPAAPAFVVRLRDALRDRTGKPIDIERFYSTLLLLSGRDANALHGLVDRFSVDLTHLPSDRPATMSLDLLARATLRHINEILSALDPAASDYLAAPLDSAHAPRTIATLNYDRLLEGAADRAGKRLDSGAAAWDGGREWPQPDRSSTPLLKLHGSIGWYKRLLQPPLLPHTPPVAFGRFALLDEPNPDAVPLGTDLTQVQIFGEGDKVRVHGPTLPLLRAFEAALNDVALLVVAGYSFRDSHINAIIVDWVAAAPNARVIVIDPGLEVGIGGLEWKRLSAQLAPGDADPASLGNHHLRMTILSYGAAEGLSAIYASV</sequence>
<dbReference type="RefSeq" id="WP_021009324.1">
    <property type="nucleotide sequence ID" value="NZ_ASHR01000004.1"/>
</dbReference>
<dbReference type="Pfam" id="PF13289">
    <property type="entry name" value="SIR2_2"/>
    <property type="match status" value="1"/>
</dbReference>
<dbReference type="AlphaFoldDB" id="U1MTU5"/>
<accession>U1MTU5</accession>
<feature type="signal peptide" evidence="1">
    <location>
        <begin position="1"/>
        <end position="22"/>
    </location>
</feature>
<keyword evidence="3" id="KW-1185">Reference proteome</keyword>
<dbReference type="SUPFAM" id="SSF52467">
    <property type="entry name" value="DHS-like NAD/FAD-binding domain"/>
    <property type="match status" value="1"/>
</dbReference>
<evidence type="ECO:0000313" key="3">
    <source>
        <dbReference type="Proteomes" id="UP000016462"/>
    </source>
</evidence>
<dbReference type="EMBL" id="ASHR01000004">
    <property type="protein sequence ID" value="ERG65351.1"/>
    <property type="molecule type" value="Genomic_DNA"/>
</dbReference>
<reference evidence="2 3" key="1">
    <citation type="journal article" date="2013" name="Genome Announc.">
        <title>First draft genome sequence from a member of the genus agrococcus, isolated from modern microbialites.</title>
        <authorList>
            <person name="White R.A.III."/>
            <person name="Grassa C.J."/>
            <person name="Suttle C.A."/>
        </authorList>
    </citation>
    <scope>NUCLEOTIDE SEQUENCE [LARGE SCALE GENOMIC DNA]</scope>
    <source>
        <strain evidence="2 3">RW1</strain>
    </source>
</reference>
<feature type="chain" id="PRO_5039046354" evidence="1">
    <location>
        <begin position="23"/>
        <end position="393"/>
    </location>
</feature>
<keyword evidence="1" id="KW-0732">Signal</keyword>
<name>U1MTU5_9MICO</name>
<proteinExistence type="predicted"/>
<evidence type="ECO:0000256" key="1">
    <source>
        <dbReference type="SAM" id="SignalP"/>
    </source>
</evidence>
<dbReference type="InterPro" id="IPR029035">
    <property type="entry name" value="DHS-like_NAD/FAD-binding_dom"/>
</dbReference>
<evidence type="ECO:0000313" key="2">
    <source>
        <dbReference type="EMBL" id="ERG65351.1"/>
    </source>
</evidence>
<comment type="caution">
    <text evidence="2">The sequence shown here is derived from an EMBL/GenBank/DDBJ whole genome shotgun (WGS) entry which is preliminary data.</text>
</comment>
<gene>
    <name evidence="2" type="ORF">L332_13000</name>
</gene>
<dbReference type="Proteomes" id="UP000016462">
    <property type="component" value="Unassembled WGS sequence"/>
</dbReference>
<dbReference type="OrthoDB" id="9808492at2"/>
<protein>
    <submittedName>
        <fullName evidence="2">Uncharacterized protein</fullName>
    </submittedName>
</protein>
<organism evidence="2 3">
    <name type="scientific">Agrococcus pavilionensis RW1</name>
    <dbReference type="NCBI Taxonomy" id="1330458"/>
    <lineage>
        <taxon>Bacteria</taxon>
        <taxon>Bacillati</taxon>
        <taxon>Actinomycetota</taxon>
        <taxon>Actinomycetes</taxon>
        <taxon>Micrococcales</taxon>
        <taxon>Microbacteriaceae</taxon>
        <taxon>Agrococcus</taxon>
    </lineage>
</organism>